<proteinExistence type="inferred from homology"/>
<dbReference type="InterPro" id="IPR017568">
    <property type="entry name" value="3-oxoacyl-ACP_synth-2"/>
</dbReference>
<protein>
    <recommendedName>
        <fullName evidence="2">beta-ketoacyl-[acyl-carrier-protein] synthase I</fullName>
        <ecNumber evidence="2">2.3.1.41</ecNumber>
    </recommendedName>
</protein>
<evidence type="ECO:0000259" key="11">
    <source>
        <dbReference type="PROSITE" id="PS52004"/>
    </source>
</evidence>
<feature type="compositionally biased region" description="Low complexity" evidence="10">
    <location>
        <begin position="752"/>
        <end position="765"/>
    </location>
</feature>
<dbReference type="InterPro" id="IPR014030">
    <property type="entry name" value="Ketoacyl_synth_N"/>
</dbReference>
<dbReference type="InterPro" id="IPR014031">
    <property type="entry name" value="Ketoacyl_synth_C"/>
</dbReference>
<evidence type="ECO:0000256" key="6">
    <source>
        <dbReference type="ARBA" id="ARBA00023098"/>
    </source>
</evidence>
<keyword evidence="7" id="KW-0275">Fatty acid biosynthesis</keyword>
<dbReference type="CDD" id="cd00834">
    <property type="entry name" value="KAS_I_II"/>
    <property type="match status" value="1"/>
</dbReference>
<dbReference type="InterPro" id="IPR018201">
    <property type="entry name" value="Ketoacyl_synth_AS"/>
</dbReference>
<evidence type="ECO:0000256" key="7">
    <source>
        <dbReference type="ARBA" id="ARBA00023160"/>
    </source>
</evidence>
<dbReference type="Pfam" id="PF02801">
    <property type="entry name" value="Ketoacyl-synt_C"/>
    <property type="match status" value="1"/>
</dbReference>
<feature type="domain" description="Ketosynthase family 3 (KS3)" evidence="11">
    <location>
        <begin position="225"/>
        <end position="633"/>
    </location>
</feature>
<dbReference type="InterPro" id="IPR020841">
    <property type="entry name" value="PKS_Beta-ketoAc_synthase_dom"/>
</dbReference>
<dbReference type="InterPro" id="IPR036901">
    <property type="entry name" value="Asp/Orn_carbamoylTrfase_sf"/>
</dbReference>
<dbReference type="GO" id="GO:0016597">
    <property type="term" value="F:amino acid binding"/>
    <property type="evidence" value="ECO:0007669"/>
    <property type="project" value="InterPro"/>
</dbReference>
<dbReference type="PROSITE" id="PS52004">
    <property type="entry name" value="KS3_2"/>
    <property type="match status" value="1"/>
</dbReference>
<dbReference type="Pfam" id="PF00109">
    <property type="entry name" value="ketoacyl-synt"/>
    <property type="match status" value="1"/>
</dbReference>
<reference evidence="12" key="1">
    <citation type="submission" date="2020-11" db="EMBL/GenBank/DDBJ databases">
        <authorList>
            <person name="Tran Van P."/>
        </authorList>
    </citation>
    <scope>NUCLEOTIDE SEQUENCE</scope>
</reference>
<keyword evidence="6" id="KW-0443">Lipid metabolism</keyword>
<name>A0A7R9EBL2_9NEOP</name>
<keyword evidence="8" id="KW-0012">Acyltransferase</keyword>
<dbReference type="AlphaFoldDB" id="A0A7R9EBL2"/>
<sequence>MQTTLNTAIQKLGATATTIVDLNWESKQCTEELGRFLSHLADLVCVQGEFNSSVEKIADDASVPVLSLGCCLHSTLQVLTDLMTLQEHFGRLKGLRVGWVGPACPLLNTYLLLLPRFGVDMNFSSSPCAELGSSPRCLDGAFKYCKHHNTELKEFYTVAEVIRGVHVIVTTTHNNRTLAITEKEVDQADPEWVLLHSLPRLGTEVCDSIFYSDSCHQLSSLARSKRRVVITGMGVVSPVGCGLRLSWNAILEGQSGLSKLPSDLYSNLPCQVAATVPRGSQPGQLDVAKQFSKSDLRSMAPATLYALIAAREALEDAKWFPQDEESRQTTGVAVGTGMVDLVDIHETSEALKKGYNKVSPFFVPRILVNMAAGHISMKYGFRGPNHAVSTACATGAHAIGDAFRFIQHGDADVMVCGGTEACISPLAIAGFCRLRALSVNFNHEPTKSSRPFDRDRDGFVMGEGSAVLVLEELEHALARQANIYAEILGYGLSGDASHLTAPKDDGSGAVLAMSRALRDAHLVPSTVGYVNAHATSTPLGDAIETTAIKTLFAEHSSCLAVSSTKGAHGHLLGAAGSLETVFTVMACFTSLIPPTINIENLSDGHVMRMEDRAKRRVEDHGEDMEAKGVAEGEVWRSTGMEEDVPDDPQREIALRLSSSQHQFTEYIGKLYNTLSFHRRVNKCYFDRKQPFTADNDILEKDLMLTCQRDDYDPPKGVENIPSQHNTILVYTIFKSGYKFLTSFTQTQTLLSSSQSPQYSSPSQTSDHQRLIPLR</sequence>
<dbReference type="PROSITE" id="PS00606">
    <property type="entry name" value="KS3_1"/>
    <property type="match status" value="1"/>
</dbReference>
<evidence type="ECO:0000256" key="1">
    <source>
        <dbReference type="ARBA" id="ARBA00008467"/>
    </source>
</evidence>
<dbReference type="FunFam" id="3.40.47.10:FF:000009">
    <property type="entry name" value="3-oxoacyl-[acyl-carrier-protein] synthase 2"/>
    <property type="match status" value="1"/>
</dbReference>
<evidence type="ECO:0000256" key="5">
    <source>
        <dbReference type="ARBA" id="ARBA00022832"/>
    </source>
</evidence>
<evidence type="ECO:0000256" key="4">
    <source>
        <dbReference type="ARBA" id="ARBA00022679"/>
    </source>
</evidence>
<dbReference type="SUPFAM" id="SSF53901">
    <property type="entry name" value="Thiolase-like"/>
    <property type="match status" value="2"/>
</dbReference>
<dbReference type="GO" id="GO:0005739">
    <property type="term" value="C:mitochondrion"/>
    <property type="evidence" value="ECO:0007669"/>
    <property type="project" value="TreeGrafter"/>
</dbReference>
<feature type="region of interest" description="Disordered" evidence="10">
    <location>
        <begin position="752"/>
        <end position="774"/>
    </location>
</feature>
<dbReference type="Gene3D" id="3.40.50.1370">
    <property type="entry name" value="Aspartate/ornithine carbamoyltransferase"/>
    <property type="match status" value="2"/>
</dbReference>
<dbReference type="GO" id="GO:0016743">
    <property type="term" value="F:carboxyl- or carbamoyltransferase activity"/>
    <property type="evidence" value="ECO:0007669"/>
    <property type="project" value="InterPro"/>
</dbReference>
<dbReference type="NCBIfam" id="NF005589">
    <property type="entry name" value="PRK07314.1"/>
    <property type="match status" value="1"/>
</dbReference>
<dbReference type="InterPro" id="IPR016039">
    <property type="entry name" value="Thiolase-like"/>
</dbReference>
<dbReference type="Pfam" id="PF00185">
    <property type="entry name" value="OTCace"/>
    <property type="match status" value="1"/>
</dbReference>
<dbReference type="EC" id="2.3.1.41" evidence="2"/>
<dbReference type="InterPro" id="IPR000794">
    <property type="entry name" value="Beta-ketoacyl_synthase"/>
</dbReference>
<comment type="similarity">
    <text evidence="1 9">Belongs to the thiolase-like superfamily. Beta-ketoacyl-ACP synthases family.</text>
</comment>
<keyword evidence="5" id="KW-0276">Fatty acid metabolism</keyword>
<dbReference type="GO" id="GO:0006633">
    <property type="term" value="P:fatty acid biosynthetic process"/>
    <property type="evidence" value="ECO:0007669"/>
    <property type="project" value="UniProtKB-KW"/>
</dbReference>
<keyword evidence="4 9" id="KW-0808">Transferase</keyword>
<dbReference type="SMART" id="SM00825">
    <property type="entry name" value="PKS_KS"/>
    <property type="match status" value="1"/>
</dbReference>
<evidence type="ECO:0000256" key="2">
    <source>
        <dbReference type="ARBA" id="ARBA00013191"/>
    </source>
</evidence>
<dbReference type="PANTHER" id="PTHR11712">
    <property type="entry name" value="POLYKETIDE SYNTHASE-RELATED"/>
    <property type="match status" value="1"/>
</dbReference>
<evidence type="ECO:0000256" key="8">
    <source>
        <dbReference type="ARBA" id="ARBA00023315"/>
    </source>
</evidence>
<dbReference type="InterPro" id="IPR006131">
    <property type="entry name" value="Asp_carbamoyltransf_Asp/Orn-bd"/>
</dbReference>
<dbReference type="PANTHER" id="PTHR11712:SF336">
    <property type="entry name" value="3-OXOACYL-[ACYL-CARRIER-PROTEIN] SYNTHASE, MITOCHONDRIAL"/>
    <property type="match status" value="1"/>
</dbReference>
<dbReference type="GO" id="GO:0006520">
    <property type="term" value="P:amino acid metabolic process"/>
    <property type="evidence" value="ECO:0007669"/>
    <property type="project" value="InterPro"/>
</dbReference>
<accession>A0A7R9EBL2</accession>
<evidence type="ECO:0000256" key="10">
    <source>
        <dbReference type="SAM" id="MobiDB-lite"/>
    </source>
</evidence>
<evidence type="ECO:0000256" key="3">
    <source>
        <dbReference type="ARBA" id="ARBA00022516"/>
    </source>
</evidence>
<dbReference type="GO" id="GO:0004315">
    <property type="term" value="F:3-oxoacyl-[acyl-carrier-protein] synthase activity"/>
    <property type="evidence" value="ECO:0007669"/>
    <property type="project" value="UniProtKB-EC"/>
</dbReference>
<dbReference type="NCBIfam" id="TIGR03150">
    <property type="entry name" value="fabF"/>
    <property type="match status" value="1"/>
</dbReference>
<gene>
    <name evidence="12" type="ORF">TMSB3V08_LOCUS6857</name>
</gene>
<organism evidence="12">
    <name type="scientific">Timema monikensis</name>
    <dbReference type="NCBI Taxonomy" id="170555"/>
    <lineage>
        <taxon>Eukaryota</taxon>
        <taxon>Metazoa</taxon>
        <taxon>Ecdysozoa</taxon>
        <taxon>Arthropoda</taxon>
        <taxon>Hexapoda</taxon>
        <taxon>Insecta</taxon>
        <taxon>Pterygota</taxon>
        <taxon>Neoptera</taxon>
        <taxon>Polyneoptera</taxon>
        <taxon>Phasmatodea</taxon>
        <taxon>Timematodea</taxon>
        <taxon>Timematoidea</taxon>
        <taxon>Timematidae</taxon>
        <taxon>Timema</taxon>
    </lineage>
</organism>
<evidence type="ECO:0000256" key="9">
    <source>
        <dbReference type="RuleBase" id="RU003694"/>
    </source>
</evidence>
<dbReference type="EMBL" id="OB794331">
    <property type="protein sequence ID" value="CAD7430088.1"/>
    <property type="molecule type" value="Genomic_DNA"/>
</dbReference>
<dbReference type="SUPFAM" id="SSF53671">
    <property type="entry name" value="Aspartate/ornithine carbamoyltransferase"/>
    <property type="match status" value="1"/>
</dbReference>
<dbReference type="Gene3D" id="3.40.47.10">
    <property type="match status" value="2"/>
</dbReference>
<keyword evidence="3" id="KW-0444">Lipid biosynthesis</keyword>
<evidence type="ECO:0000313" key="12">
    <source>
        <dbReference type="EMBL" id="CAD7430088.1"/>
    </source>
</evidence>